<dbReference type="GO" id="GO:0046872">
    <property type="term" value="F:metal ion binding"/>
    <property type="evidence" value="ECO:0007669"/>
    <property type="project" value="UniProtKB-KW"/>
</dbReference>
<evidence type="ECO:0000256" key="6">
    <source>
        <dbReference type="ARBA" id="ARBA00023004"/>
    </source>
</evidence>
<proteinExistence type="predicted"/>
<dbReference type="InterPro" id="IPR017900">
    <property type="entry name" value="4Fe4S_Fe_S_CS"/>
</dbReference>
<evidence type="ECO:0000256" key="2">
    <source>
        <dbReference type="ARBA" id="ARBA00003532"/>
    </source>
</evidence>
<evidence type="ECO:0000256" key="4">
    <source>
        <dbReference type="ARBA" id="ARBA00022485"/>
    </source>
</evidence>
<keyword evidence="4" id="KW-0004">4Fe-4S</keyword>
<dbReference type="SUPFAM" id="SSF54862">
    <property type="entry name" value="4Fe-4S ferredoxins"/>
    <property type="match status" value="1"/>
</dbReference>
<keyword evidence="6" id="KW-0408">Iron</keyword>
<dbReference type="NCBIfam" id="NF038196">
    <property type="entry name" value="ferrodoxin_EFR1"/>
    <property type="match status" value="1"/>
</dbReference>
<evidence type="ECO:0000259" key="9">
    <source>
        <dbReference type="PROSITE" id="PS51379"/>
    </source>
</evidence>
<evidence type="ECO:0000313" key="11">
    <source>
        <dbReference type="Proteomes" id="UP000235589"/>
    </source>
</evidence>
<organism evidence="10 11">
    <name type="scientific">Monoglobus pectinilyticus</name>
    <dbReference type="NCBI Taxonomy" id="1981510"/>
    <lineage>
        <taxon>Bacteria</taxon>
        <taxon>Bacillati</taxon>
        <taxon>Bacillota</taxon>
        <taxon>Clostridia</taxon>
        <taxon>Monoglobales</taxon>
        <taxon>Monoglobaceae</taxon>
        <taxon>Monoglobus</taxon>
    </lineage>
</organism>
<sequence>MKINGVKAIYFSATGNTKSVIELFCKAFDEPAEYLDVTDNEEYGCETDKNTLAVIGVPSFGGRVPAIAAERIKNIRGNNTPAFILTTYGNRAYDDTLNELRSIVESNGFVVAGAASIVSRHSIVTDIAADRPDSKDIKEIKDYAKEFKNKLLNSHNINGIENIPGNEKFRDFGGVPFSPQPTKQCVSCGICAEKCPVGAIGKDYKADSEKCIACMRCVSVCPNGARAVSKLALKMVSLKLHKVCADRKENELFI</sequence>
<dbReference type="InterPro" id="IPR050157">
    <property type="entry name" value="PSI_iron-sulfur_center"/>
</dbReference>
<dbReference type="Pfam" id="PF00037">
    <property type="entry name" value="Fer4"/>
    <property type="match status" value="2"/>
</dbReference>
<dbReference type="OrthoDB" id="9813995at2"/>
<evidence type="ECO:0000256" key="5">
    <source>
        <dbReference type="ARBA" id="ARBA00022723"/>
    </source>
</evidence>
<comment type="cofactor">
    <cofactor evidence="1">
        <name>[4Fe-4S] cluster</name>
        <dbReference type="ChEBI" id="CHEBI:49883"/>
    </cofactor>
</comment>
<dbReference type="Proteomes" id="UP000235589">
    <property type="component" value="Chromosome"/>
</dbReference>
<dbReference type="PROSITE" id="PS51379">
    <property type="entry name" value="4FE4S_FER_2"/>
    <property type="match status" value="2"/>
</dbReference>
<keyword evidence="7" id="KW-0411">Iron-sulfur</keyword>
<dbReference type="AlphaFoldDB" id="A0A2K9P3B6"/>
<accession>A0A2K9P3B6</accession>
<dbReference type="Gene3D" id="3.30.70.20">
    <property type="match status" value="1"/>
</dbReference>
<dbReference type="InterPro" id="IPR017896">
    <property type="entry name" value="4Fe4S_Fe-S-bd"/>
</dbReference>
<dbReference type="Gene3D" id="3.40.50.360">
    <property type="match status" value="1"/>
</dbReference>
<dbReference type="PROSITE" id="PS00198">
    <property type="entry name" value="4FE4S_FER_1"/>
    <property type="match status" value="1"/>
</dbReference>
<evidence type="ECO:0000259" key="8">
    <source>
        <dbReference type="PROSITE" id="PS50902"/>
    </source>
</evidence>
<dbReference type="RefSeq" id="WP_102365924.1">
    <property type="nucleotide sequence ID" value="NZ_CP020991.1"/>
</dbReference>
<comment type="function">
    <text evidence="2">Ferredoxins are iron-sulfur proteins that transfer electrons in a wide variety of metabolic reactions.</text>
</comment>
<dbReference type="SUPFAM" id="SSF52218">
    <property type="entry name" value="Flavoproteins"/>
    <property type="match status" value="1"/>
</dbReference>
<keyword evidence="11" id="KW-1185">Reference proteome</keyword>
<dbReference type="GeneID" id="98062979"/>
<dbReference type="PROSITE" id="PS50902">
    <property type="entry name" value="FLAVODOXIN_LIKE"/>
    <property type="match status" value="1"/>
</dbReference>
<dbReference type="PANTHER" id="PTHR24960">
    <property type="entry name" value="PHOTOSYSTEM I IRON-SULFUR CENTER-RELATED"/>
    <property type="match status" value="1"/>
</dbReference>
<feature type="domain" description="4Fe-4S ferredoxin-type" evidence="9">
    <location>
        <begin position="175"/>
        <end position="200"/>
    </location>
</feature>
<dbReference type="KEGG" id="mpec:B9O19_01587"/>
<dbReference type="EMBL" id="CP020991">
    <property type="protein sequence ID" value="AUO19745.1"/>
    <property type="molecule type" value="Genomic_DNA"/>
</dbReference>
<name>A0A2K9P3B6_9FIRM</name>
<dbReference type="GO" id="GO:0010181">
    <property type="term" value="F:FMN binding"/>
    <property type="evidence" value="ECO:0007669"/>
    <property type="project" value="InterPro"/>
</dbReference>
<keyword evidence="5" id="KW-0479">Metal-binding</keyword>
<evidence type="ECO:0000256" key="1">
    <source>
        <dbReference type="ARBA" id="ARBA00001966"/>
    </source>
</evidence>
<dbReference type="InterPro" id="IPR008254">
    <property type="entry name" value="Flavodoxin/NO_synth"/>
</dbReference>
<gene>
    <name evidence="10" type="ORF">B9O19_01587</name>
</gene>
<evidence type="ECO:0000313" key="10">
    <source>
        <dbReference type="EMBL" id="AUO19745.1"/>
    </source>
</evidence>
<evidence type="ECO:0000256" key="3">
    <source>
        <dbReference type="ARBA" id="ARBA00013529"/>
    </source>
</evidence>
<evidence type="ECO:0000256" key="7">
    <source>
        <dbReference type="ARBA" id="ARBA00023014"/>
    </source>
</evidence>
<dbReference type="PANTHER" id="PTHR24960:SF79">
    <property type="entry name" value="PHOTOSYSTEM I IRON-SULFUR CENTER"/>
    <property type="match status" value="1"/>
</dbReference>
<dbReference type="GO" id="GO:0016651">
    <property type="term" value="F:oxidoreductase activity, acting on NAD(P)H"/>
    <property type="evidence" value="ECO:0007669"/>
    <property type="project" value="UniProtKB-ARBA"/>
</dbReference>
<dbReference type="GO" id="GO:0051539">
    <property type="term" value="F:4 iron, 4 sulfur cluster binding"/>
    <property type="evidence" value="ECO:0007669"/>
    <property type="project" value="UniProtKB-KW"/>
</dbReference>
<reference evidence="10 11" key="1">
    <citation type="submission" date="2017-04" db="EMBL/GenBank/DDBJ databases">
        <title>Monoglobus pectinilyticus 14 draft genome.</title>
        <authorList>
            <person name="Kim C."/>
            <person name="Rosendale D.I."/>
            <person name="Kelly W.J."/>
            <person name="Tannock G.W."/>
            <person name="Patchett M.L."/>
            <person name="Jordens J.Z."/>
        </authorList>
    </citation>
    <scope>NUCLEOTIDE SEQUENCE [LARGE SCALE GENOMIC DNA]</scope>
    <source>
        <strain evidence="10 11">14</strain>
    </source>
</reference>
<dbReference type="InterPro" id="IPR047964">
    <property type="entry name" value="EFR1-like"/>
</dbReference>
<dbReference type="InterPro" id="IPR029039">
    <property type="entry name" value="Flavoprotein-like_sf"/>
</dbReference>
<feature type="domain" description="4Fe-4S ferredoxin-type" evidence="9">
    <location>
        <begin position="202"/>
        <end position="231"/>
    </location>
</feature>
<protein>
    <recommendedName>
        <fullName evidence="3">Ferredoxin</fullName>
    </recommendedName>
</protein>
<feature type="domain" description="Flavodoxin-like" evidence="8">
    <location>
        <begin position="6"/>
        <end position="148"/>
    </location>
</feature>